<reference evidence="1" key="1">
    <citation type="submission" date="2017-04" db="EMBL/GenBank/DDBJ databases">
        <authorList>
            <person name="Afonso C.L."/>
            <person name="Miller P.J."/>
            <person name="Scott M.A."/>
            <person name="Spackman E."/>
            <person name="Goraichik I."/>
            <person name="Dimitrov K.M."/>
            <person name="Suarez D.L."/>
            <person name="Swayne D.E."/>
        </authorList>
    </citation>
    <scope>NUCLEOTIDE SEQUENCE</scope>
    <source>
        <strain evidence="1">NZ3</strain>
    </source>
</reference>
<accession>A0A2R7Y8J6</accession>
<dbReference type="SUPFAM" id="SSF117916">
    <property type="entry name" value="Fe-S cluster assembly (FSCA) domain-like"/>
    <property type="match status" value="1"/>
</dbReference>
<protein>
    <recommendedName>
        <fullName evidence="3">MIP18 family-like domain-containing protein</fullName>
    </recommendedName>
</protein>
<dbReference type="EMBL" id="NBVN01000002">
    <property type="protein sequence ID" value="PUA33727.1"/>
    <property type="molecule type" value="Genomic_DNA"/>
</dbReference>
<comment type="caution">
    <text evidence="1">The sequence shown here is derived from an EMBL/GenBank/DDBJ whole genome shotgun (WGS) entry which is preliminary data.</text>
</comment>
<evidence type="ECO:0000313" key="2">
    <source>
        <dbReference type="Proteomes" id="UP000244093"/>
    </source>
</evidence>
<name>A0A2R7Y8J6_9CREN</name>
<evidence type="ECO:0000313" key="1">
    <source>
        <dbReference type="EMBL" id="PUA33727.1"/>
    </source>
</evidence>
<reference evidence="1" key="2">
    <citation type="journal article" date="2018" name="Syst. Appl. Microbiol.">
        <title>A new symbiotic nanoarchaeote (Candidatus Nanoclepta minutus) and its host (Zestosphaera tikiterensis gen. nov., sp. nov.) from a New Zealand hot spring.</title>
        <authorList>
            <person name="St John E."/>
            <person name="Liu Y."/>
            <person name="Podar M."/>
            <person name="Stott M.B."/>
            <person name="Meneghin J."/>
            <person name="Chen Z."/>
            <person name="Lagutin K."/>
            <person name="Mitchell K."/>
            <person name="Reysenbach A.L."/>
        </authorList>
    </citation>
    <scope>NUCLEOTIDE SEQUENCE [LARGE SCALE GENOMIC DNA]</scope>
    <source>
        <strain evidence="1">NZ3</strain>
    </source>
</reference>
<gene>
    <name evidence="1" type="ORF">B7O98_04220</name>
</gene>
<evidence type="ECO:0008006" key="3">
    <source>
        <dbReference type="Google" id="ProtNLM"/>
    </source>
</evidence>
<organism evidence="1 2">
    <name type="scientific">Zestosphaera tikiterensis</name>
    <dbReference type="NCBI Taxonomy" id="1973259"/>
    <lineage>
        <taxon>Archaea</taxon>
        <taxon>Thermoproteota</taxon>
        <taxon>Thermoprotei</taxon>
        <taxon>Desulfurococcales</taxon>
        <taxon>Desulfurococcaceae</taxon>
        <taxon>Zestosphaera</taxon>
    </lineage>
</organism>
<dbReference type="Proteomes" id="UP000244093">
    <property type="component" value="Unassembled WGS sequence"/>
</dbReference>
<dbReference type="AlphaFoldDB" id="A0A2R7Y8J6"/>
<sequence length="102" mass="11369">MDREALLRRLKEAEDILKKVEVPGFDVDVVSSGVVQKLRISTDGRKLVVYVDFRSSDPNCGFCKFINHTLWTTIAKEIKNALINEGFTEVLVVDSASGALLE</sequence>
<proteinExistence type="predicted"/>
<dbReference type="InterPro" id="IPR034904">
    <property type="entry name" value="FSCA_dom_sf"/>
</dbReference>
<dbReference type="Gene3D" id="3.30.300.130">
    <property type="entry name" value="Fe-S cluster assembly (FSCA)"/>
    <property type="match status" value="1"/>
</dbReference>